<evidence type="ECO:0000256" key="12">
    <source>
        <dbReference type="ARBA" id="ARBA00048958"/>
    </source>
</evidence>
<protein>
    <submittedName>
        <fullName evidence="17">STEAP3 metalloreductase</fullName>
    </submittedName>
</protein>
<evidence type="ECO:0000256" key="13">
    <source>
        <dbReference type="ARBA" id="ARBA00049387"/>
    </source>
</evidence>
<keyword evidence="11 14" id="KW-0472">Membrane</keyword>
<comment type="similarity">
    <text evidence="4">Belongs to the STEAP family.</text>
</comment>
<evidence type="ECO:0000313" key="17">
    <source>
        <dbReference type="Ensembl" id="ENSGMOP00000056781.1"/>
    </source>
</evidence>
<keyword evidence="5" id="KW-0410">Iron transport</keyword>
<dbReference type="GO" id="GO:0010008">
    <property type="term" value="C:endosome membrane"/>
    <property type="evidence" value="ECO:0007669"/>
    <property type="project" value="UniProtKB-SubCell"/>
</dbReference>
<keyword evidence="6 14" id="KW-0812">Transmembrane</keyword>
<evidence type="ECO:0000256" key="1">
    <source>
        <dbReference type="ARBA" id="ARBA00001970"/>
    </source>
</evidence>
<feature type="transmembrane region" description="Helical" evidence="14">
    <location>
        <begin position="496"/>
        <end position="517"/>
    </location>
</feature>
<keyword evidence="8 14" id="KW-1133">Transmembrane helix</keyword>
<keyword evidence="18" id="KW-1185">Reference proteome</keyword>
<keyword evidence="9" id="KW-0560">Oxidoreductase</keyword>
<keyword evidence="10" id="KW-0186">Copper</keyword>
<dbReference type="InterPro" id="IPR036291">
    <property type="entry name" value="NAD(P)-bd_dom_sf"/>
</dbReference>
<evidence type="ECO:0000256" key="6">
    <source>
        <dbReference type="ARBA" id="ARBA00022692"/>
    </source>
</evidence>
<name>A0A8C5FRT7_GADMO</name>
<gene>
    <name evidence="17" type="primary">STEAP3</name>
</gene>
<comment type="subcellular location">
    <subcellularLocation>
        <location evidence="3">Endosome membrane</location>
        <topology evidence="3">Multi-pass membrane protein</topology>
    </subcellularLocation>
</comment>
<evidence type="ECO:0000256" key="5">
    <source>
        <dbReference type="ARBA" id="ARBA00022496"/>
    </source>
</evidence>
<evidence type="ECO:0000256" key="3">
    <source>
        <dbReference type="ARBA" id="ARBA00004337"/>
    </source>
</evidence>
<dbReference type="GO" id="GO:0006826">
    <property type="term" value="P:iron ion transport"/>
    <property type="evidence" value="ECO:0007669"/>
    <property type="project" value="UniProtKB-KW"/>
</dbReference>
<dbReference type="GO" id="GO:0008823">
    <property type="term" value="F:cupric reductase (NADH) activity"/>
    <property type="evidence" value="ECO:0007669"/>
    <property type="project" value="TreeGrafter"/>
</dbReference>
<feature type="transmembrane region" description="Helical" evidence="14">
    <location>
        <begin position="464"/>
        <end position="484"/>
    </location>
</feature>
<accession>A0A8C5FRT7</accession>
<comment type="catalytic activity">
    <reaction evidence="13">
        <text>2 Fe(2+) + NADP(+) + H(+) = 2 Fe(3+) + NADPH</text>
        <dbReference type="Rhea" id="RHEA:71767"/>
        <dbReference type="ChEBI" id="CHEBI:15378"/>
        <dbReference type="ChEBI" id="CHEBI:29033"/>
        <dbReference type="ChEBI" id="CHEBI:29034"/>
        <dbReference type="ChEBI" id="CHEBI:57783"/>
        <dbReference type="ChEBI" id="CHEBI:58349"/>
    </reaction>
    <physiologicalReaction direction="right-to-left" evidence="13">
        <dbReference type="Rhea" id="RHEA:71769"/>
    </physiologicalReaction>
</comment>
<comment type="catalytic activity">
    <reaction evidence="12">
        <text>2 Cu(+) + NADP(+) + H(+) = 2 Cu(2+) + NADPH</text>
        <dbReference type="Rhea" id="RHEA:71771"/>
        <dbReference type="ChEBI" id="CHEBI:15378"/>
        <dbReference type="ChEBI" id="CHEBI:29036"/>
        <dbReference type="ChEBI" id="CHEBI:49552"/>
        <dbReference type="ChEBI" id="CHEBI:57783"/>
        <dbReference type="ChEBI" id="CHEBI:58349"/>
    </reaction>
    <physiologicalReaction direction="right-to-left" evidence="12">
        <dbReference type="Rhea" id="RHEA:71773"/>
    </physiologicalReaction>
</comment>
<dbReference type="Pfam" id="PF01794">
    <property type="entry name" value="Ferric_reduct"/>
    <property type="match status" value="1"/>
</dbReference>
<feature type="transmembrane region" description="Helical" evidence="14">
    <location>
        <begin position="537"/>
        <end position="560"/>
    </location>
</feature>
<reference evidence="17" key="2">
    <citation type="submission" date="2025-09" db="UniProtKB">
        <authorList>
            <consortium name="Ensembl"/>
        </authorList>
    </citation>
    <scope>IDENTIFICATION</scope>
</reference>
<feature type="transmembrane region" description="Helical" evidence="14">
    <location>
        <begin position="366"/>
        <end position="388"/>
    </location>
</feature>
<dbReference type="Ensembl" id="ENSGMOT00000075137.1">
    <property type="protein sequence ID" value="ENSGMOP00000056781.1"/>
    <property type="gene ID" value="ENSGMOG00000037245.1"/>
</dbReference>
<keyword evidence="5" id="KW-0406">Ion transport</keyword>
<dbReference type="Gene3D" id="3.40.50.720">
    <property type="entry name" value="NAD(P)-binding Rossmann-like Domain"/>
    <property type="match status" value="1"/>
</dbReference>
<evidence type="ECO:0000256" key="11">
    <source>
        <dbReference type="ARBA" id="ARBA00023136"/>
    </source>
</evidence>
<feature type="transmembrane region" description="Helical" evidence="14">
    <location>
        <begin position="321"/>
        <end position="346"/>
    </location>
</feature>
<proteinExistence type="inferred from homology"/>
<dbReference type="InterPro" id="IPR013130">
    <property type="entry name" value="Fe3_Rdtase_TM_dom"/>
</dbReference>
<sequence>MWNYLNCYYFIETVQLILCLLSHILFNFLLHLEQLFPMTPLVKMLCLYTVCGFALPFTTIHTILSSNPSPYPAVPCTDLDRDACLPGDALSIMSVGGMRARLVESGPEEEEEEEEVEVEVLHSEEELRLSVHPAVGVLGSGDFSRSLCTRLLASGHRALVGSRDPSRLPRGLFPEGTELGSQMEAALGAERVVFVALFPEHYPSLVGLREALAGKVLVDVSNADRLGRGAGGSNAHRLARLFPQSHVVKGFNGVSAWSLQTGAHDGSRQVLICGDGPDSKAGVVQLAHRMGFSPLDMGCLGAAGALEEAPLRAFPSWRGPVLTTLLLFLFLYGYGSMKNVLFPYLALGQNHFYQLPLETVNQTLPAVAMVTLALVYLPGLLAAGLQLSRGTKYRRFPSWLDCWLGSRKQLGLLSFLCAGLHGIYSMCLSIRRAAQYSLLNAAYRQVRAEIPNSWVEEKVWRSDLYLSSGILGFGVLCVLALTSLPSVGNTLNWREFTFVQSGLGYAALTLTVMHTLFFGWDMAFSPGSYSFYLPPMFVLALVLPCVVLVGRLLLALPCLACRLTKIRRGWETKRPRKTDQEVGITNGVVADG</sequence>
<dbReference type="SUPFAM" id="SSF51735">
    <property type="entry name" value="NAD(P)-binding Rossmann-fold domains"/>
    <property type="match status" value="1"/>
</dbReference>
<feature type="domain" description="Ferric oxidoreductase" evidence="15">
    <location>
        <begin position="367"/>
        <end position="510"/>
    </location>
</feature>
<dbReference type="Proteomes" id="UP000694546">
    <property type="component" value="Chromosome 20"/>
</dbReference>
<keyword evidence="7" id="KW-0967">Endosome</keyword>
<evidence type="ECO:0000256" key="10">
    <source>
        <dbReference type="ARBA" id="ARBA00023008"/>
    </source>
</evidence>
<reference evidence="17" key="1">
    <citation type="submission" date="2025-08" db="UniProtKB">
        <authorList>
            <consortium name="Ensembl"/>
        </authorList>
    </citation>
    <scope>IDENTIFICATION</scope>
</reference>
<dbReference type="PANTHER" id="PTHR14239:SF8">
    <property type="entry name" value="METALLOREDUCTASE STEAP3"/>
    <property type="match status" value="1"/>
</dbReference>
<evidence type="ECO:0000259" key="16">
    <source>
        <dbReference type="Pfam" id="PF03807"/>
    </source>
</evidence>
<evidence type="ECO:0000256" key="8">
    <source>
        <dbReference type="ARBA" id="ARBA00022989"/>
    </source>
</evidence>
<comment type="cofactor">
    <cofactor evidence="2">
        <name>FAD</name>
        <dbReference type="ChEBI" id="CHEBI:57692"/>
    </cofactor>
</comment>
<dbReference type="OMA" id="WESKRNC"/>
<dbReference type="GO" id="GO:0005886">
    <property type="term" value="C:plasma membrane"/>
    <property type="evidence" value="ECO:0007669"/>
    <property type="project" value="TreeGrafter"/>
</dbReference>
<comment type="cofactor">
    <cofactor evidence="1">
        <name>heme b</name>
        <dbReference type="ChEBI" id="CHEBI:60344"/>
    </cofactor>
</comment>
<organism evidence="17 18">
    <name type="scientific">Gadus morhua</name>
    <name type="common">Atlantic cod</name>
    <dbReference type="NCBI Taxonomy" id="8049"/>
    <lineage>
        <taxon>Eukaryota</taxon>
        <taxon>Metazoa</taxon>
        <taxon>Chordata</taxon>
        <taxon>Craniata</taxon>
        <taxon>Vertebrata</taxon>
        <taxon>Euteleostomi</taxon>
        <taxon>Actinopterygii</taxon>
        <taxon>Neopterygii</taxon>
        <taxon>Teleostei</taxon>
        <taxon>Neoteleostei</taxon>
        <taxon>Acanthomorphata</taxon>
        <taxon>Zeiogadaria</taxon>
        <taxon>Gadariae</taxon>
        <taxon>Gadiformes</taxon>
        <taxon>Gadoidei</taxon>
        <taxon>Gadidae</taxon>
        <taxon>Gadus</taxon>
    </lineage>
</organism>
<dbReference type="Pfam" id="PF03807">
    <property type="entry name" value="F420_oxidored"/>
    <property type="match status" value="1"/>
</dbReference>
<dbReference type="PANTHER" id="PTHR14239">
    <property type="entry name" value="DUDULIN-RELATED"/>
    <property type="match status" value="1"/>
</dbReference>
<evidence type="ECO:0000313" key="18">
    <source>
        <dbReference type="Proteomes" id="UP000694546"/>
    </source>
</evidence>
<dbReference type="AlphaFoldDB" id="A0A8C5FRT7"/>
<dbReference type="GO" id="GO:0015677">
    <property type="term" value="P:copper ion import"/>
    <property type="evidence" value="ECO:0007669"/>
    <property type="project" value="TreeGrafter"/>
</dbReference>
<dbReference type="GO" id="GO:0052851">
    <property type="term" value="F:ferric-chelate reductase (NADPH) activity"/>
    <property type="evidence" value="ECO:0007669"/>
    <property type="project" value="TreeGrafter"/>
</dbReference>
<evidence type="ECO:0000256" key="9">
    <source>
        <dbReference type="ARBA" id="ARBA00023002"/>
    </source>
</evidence>
<evidence type="ECO:0000256" key="7">
    <source>
        <dbReference type="ARBA" id="ARBA00022753"/>
    </source>
</evidence>
<feature type="transmembrane region" description="Helical" evidence="14">
    <location>
        <begin position="41"/>
        <end position="64"/>
    </location>
</feature>
<keyword evidence="5" id="KW-0408">Iron</keyword>
<feature type="transmembrane region" description="Helical" evidence="14">
    <location>
        <begin position="409"/>
        <end position="431"/>
    </location>
</feature>
<evidence type="ECO:0000256" key="2">
    <source>
        <dbReference type="ARBA" id="ARBA00001974"/>
    </source>
</evidence>
<dbReference type="InterPro" id="IPR051267">
    <property type="entry name" value="STEAP_metalloreductase"/>
</dbReference>
<evidence type="ECO:0000259" key="15">
    <source>
        <dbReference type="Pfam" id="PF01794"/>
    </source>
</evidence>
<keyword evidence="5" id="KW-0813">Transport</keyword>
<evidence type="ECO:0000256" key="14">
    <source>
        <dbReference type="SAM" id="Phobius"/>
    </source>
</evidence>
<feature type="transmembrane region" description="Helical" evidence="14">
    <location>
        <begin position="7"/>
        <end position="29"/>
    </location>
</feature>
<evidence type="ECO:0000256" key="4">
    <source>
        <dbReference type="ARBA" id="ARBA00007729"/>
    </source>
</evidence>
<feature type="domain" description="Pyrroline-5-carboxylate reductase catalytic N-terminal" evidence="16">
    <location>
        <begin position="135"/>
        <end position="222"/>
    </location>
</feature>
<dbReference type="InterPro" id="IPR028939">
    <property type="entry name" value="P5C_Rdtase_cat_N"/>
</dbReference>
<dbReference type="GeneTree" id="ENSGT00390000008042"/>